<dbReference type="Pfam" id="PF10013">
    <property type="entry name" value="DUF2256"/>
    <property type="match status" value="1"/>
</dbReference>
<dbReference type="KEGG" id="bfn:OI25_5798"/>
<organism evidence="2 3">
    <name type="scientific">Paraburkholderia fungorum</name>
    <dbReference type="NCBI Taxonomy" id="134537"/>
    <lineage>
        <taxon>Bacteria</taxon>
        <taxon>Pseudomonadati</taxon>
        <taxon>Pseudomonadota</taxon>
        <taxon>Betaproteobacteria</taxon>
        <taxon>Burkholderiales</taxon>
        <taxon>Burkholderiaceae</taxon>
        <taxon>Paraburkholderia</taxon>
    </lineage>
</organism>
<feature type="transmembrane region" description="Helical" evidence="1">
    <location>
        <begin position="44"/>
        <end position="65"/>
    </location>
</feature>
<dbReference type="AlphaFoldDB" id="A0AAU8TLG3"/>
<gene>
    <name evidence="2" type="ORF">OI25_5798</name>
</gene>
<protein>
    <recommendedName>
        <fullName evidence="4">DUF2256 domain-containing protein</fullName>
    </recommendedName>
</protein>
<dbReference type="PANTHER" id="PTHR37463:SF1">
    <property type="entry name" value="DUF2256 DOMAIN-CONTAINING PROTEIN"/>
    <property type="match status" value="1"/>
</dbReference>
<accession>A0AAU8TLG3</accession>
<keyword evidence="1" id="KW-0472">Membrane</keyword>
<dbReference type="Proteomes" id="UP000032614">
    <property type="component" value="Chromosome 2"/>
</dbReference>
<sequence length="130" mass="14569">MPERSVSVSVESPRLASGPGCPRAMRIGAKRPVVGAHDDPREWLAQRVTAIIMAIHALTLLMWFFGARNFLPTVGVHATAVRHRGNKASLPVKLCVVCGLPMSWRRRWARNWSDVKYCSDACRRGKRRHG</sequence>
<dbReference type="EMBL" id="CP010027">
    <property type="protein sequence ID" value="AJZ61730.1"/>
    <property type="molecule type" value="Genomic_DNA"/>
</dbReference>
<dbReference type="PANTHER" id="PTHR37463">
    <property type="entry name" value="GSL3115 PROTEIN"/>
    <property type="match status" value="1"/>
</dbReference>
<proteinExistence type="predicted"/>
<dbReference type="InterPro" id="IPR017136">
    <property type="entry name" value="UCP037205"/>
</dbReference>
<name>A0AAU8TLG3_9BURK</name>
<evidence type="ECO:0000256" key="1">
    <source>
        <dbReference type="SAM" id="Phobius"/>
    </source>
</evidence>
<evidence type="ECO:0000313" key="2">
    <source>
        <dbReference type="EMBL" id="AJZ61730.1"/>
    </source>
</evidence>
<keyword evidence="1" id="KW-0812">Transmembrane</keyword>
<keyword evidence="1" id="KW-1133">Transmembrane helix</keyword>
<evidence type="ECO:0000313" key="3">
    <source>
        <dbReference type="Proteomes" id="UP000032614"/>
    </source>
</evidence>
<evidence type="ECO:0008006" key="4">
    <source>
        <dbReference type="Google" id="ProtNLM"/>
    </source>
</evidence>
<reference evidence="2 3" key="1">
    <citation type="journal article" date="2015" name="Genome Announc.">
        <title>Complete genome sequences for 59 burkholderia isolates, both pathogenic and near neighbor.</title>
        <authorList>
            <person name="Johnson S.L."/>
            <person name="Bishop-Lilly K.A."/>
            <person name="Ladner J.T."/>
            <person name="Daligault H.E."/>
            <person name="Davenport K.W."/>
            <person name="Jaissle J."/>
            <person name="Frey K.G."/>
            <person name="Koroleva G.I."/>
            <person name="Bruce D.C."/>
            <person name="Coyne S.R."/>
            <person name="Broomall S.M."/>
            <person name="Li P.E."/>
            <person name="Teshima H."/>
            <person name="Gibbons H.S."/>
            <person name="Palacios G.F."/>
            <person name="Rosenzweig C.N."/>
            <person name="Redden C.L."/>
            <person name="Xu Y."/>
            <person name="Minogue T.D."/>
            <person name="Chain P.S."/>
        </authorList>
    </citation>
    <scope>NUCLEOTIDE SEQUENCE [LARGE SCALE GENOMIC DNA]</scope>
    <source>
        <strain evidence="2 3">ATCC BAA-463</strain>
    </source>
</reference>